<dbReference type="AlphaFoldDB" id="A0A2S7WQC0"/>
<dbReference type="InterPro" id="IPR011009">
    <property type="entry name" value="Kinase-like_dom_sf"/>
</dbReference>
<dbReference type="SUPFAM" id="SSF56112">
    <property type="entry name" value="Protein kinase-like (PK-like)"/>
    <property type="match status" value="1"/>
</dbReference>
<feature type="domain" description="CHK kinase-like" evidence="1">
    <location>
        <begin position="110"/>
        <end position="266"/>
    </location>
</feature>
<dbReference type="Pfam" id="PF02958">
    <property type="entry name" value="EcKL"/>
    <property type="match status" value="2"/>
</dbReference>
<evidence type="ECO:0000313" key="2">
    <source>
        <dbReference type="EMBL" id="PQJ79512.1"/>
    </source>
</evidence>
<proteinExistence type="predicted"/>
<keyword evidence="3" id="KW-1185">Reference proteome</keyword>
<dbReference type="EMBL" id="MSCN01000001">
    <property type="protein sequence ID" value="PQJ79512.1"/>
    <property type="molecule type" value="Genomic_DNA"/>
</dbReference>
<dbReference type="InterPro" id="IPR015897">
    <property type="entry name" value="CHK_kinase-like"/>
</dbReference>
<comment type="caution">
    <text evidence="2">The sequence shown here is derived from an EMBL/GenBank/DDBJ whole genome shotgun (WGS) entry which is preliminary data.</text>
</comment>
<dbReference type="RefSeq" id="WP_105016107.1">
    <property type="nucleotide sequence ID" value="NZ_MSCN01000001.1"/>
</dbReference>
<accession>A0A2S7WQC0</accession>
<dbReference type="OrthoDB" id="9769860at2"/>
<gene>
    <name evidence="2" type="ORF">BTO18_10160</name>
</gene>
<dbReference type="PANTHER" id="PTHR11012:SF30">
    <property type="entry name" value="PROTEIN KINASE-LIKE DOMAIN-CONTAINING"/>
    <property type="match status" value="1"/>
</dbReference>
<dbReference type="PANTHER" id="PTHR11012">
    <property type="entry name" value="PROTEIN KINASE-LIKE DOMAIN-CONTAINING"/>
    <property type="match status" value="1"/>
</dbReference>
<dbReference type="Gene3D" id="3.90.1200.10">
    <property type="match status" value="1"/>
</dbReference>
<organism evidence="2 3">
    <name type="scientific">Polaribacter porphyrae</name>
    <dbReference type="NCBI Taxonomy" id="1137780"/>
    <lineage>
        <taxon>Bacteria</taxon>
        <taxon>Pseudomonadati</taxon>
        <taxon>Bacteroidota</taxon>
        <taxon>Flavobacteriia</taxon>
        <taxon>Flavobacteriales</taxon>
        <taxon>Flavobacteriaceae</taxon>
    </lineage>
</organism>
<reference evidence="2 3" key="1">
    <citation type="submission" date="2016-12" db="EMBL/GenBank/DDBJ databases">
        <title>Trade-off between light-utilization and light-protection in marine flavobacteria.</title>
        <authorList>
            <person name="Kumagai Y."/>
            <person name="Yoshizawa S."/>
            <person name="Kogure K."/>
            <person name="Iwasaki W."/>
        </authorList>
    </citation>
    <scope>NUCLEOTIDE SEQUENCE [LARGE SCALE GENOMIC DNA]</scope>
    <source>
        <strain evidence="2 3">NBRC 108759</strain>
    </source>
</reference>
<dbReference type="Proteomes" id="UP000238882">
    <property type="component" value="Unassembled WGS sequence"/>
</dbReference>
<evidence type="ECO:0000313" key="3">
    <source>
        <dbReference type="Proteomes" id="UP000238882"/>
    </source>
</evidence>
<keyword evidence="2" id="KW-0418">Kinase</keyword>
<dbReference type="InterPro" id="IPR004119">
    <property type="entry name" value="EcKL"/>
</dbReference>
<keyword evidence="2" id="KW-0808">Transferase</keyword>
<dbReference type="GO" id="GO:0016301">
    <property type="term" value="F:kinase activity"/>
    <property type="evidence" value="ECO:0007669"/>
    <property type="project" value="UniProtKB-KW"/>
</dbReference>
<evidence type="ECO:0000259" key="1">
    <source>
        <dbReference type="SMART" id="SM00587"/>
    </source>
</evidence>
<dbReference type="SMART" id="SM00587">
    <property type="entry name" value="CHK"/>
    <property type="match status" value="1"/>
</dbReference>
<name>A0A2S7WQC0_9FLAO</name>
<protein>
    <submittedName>
        <fullName evidence="2">Choline kinase</fullName>
    </submittedName>
</protein>
<sequence>MKPYFKFFILEKTKASSLQEKEVIQSLWSGYGKIKRFLLEGSDLKSVVVKNVQLPKKSNHPRGWNSDISHQRKLKSYQVESNFYKNYSKQSIARLPKCFAIEQKDDEVLMVLEDLDAAGFPIRKQNVSWSEIESCLEWVAKFHANFLGKEPIGLWKVGTYWHLETRPQELEVLDDVVLKKTATAIDKKLSNCKYKTFVHGDAKLANFCFSKDGKVAGVDFQYVGGGCGMKDVAYFIGSCLYEEDCERLESKILDTYFSHLHNSLGEKNQELEKEWRDLYHVAWADFHRFLKGWSPEHWKINSYSERITKQVISNLCN</sequence>